<dbReference type="Pfam" id="PF12724">
    <property type="entry name" value="Flavodoxin_5"/>
    <property type="match status" value="1"/>
</dbReference>
<dbReference type="GO" id="GO:0006783">
    <property type="term" value="P:heme biosynthetic process"/>
    <property type="evidence" value="ECO:0007669"/>
    <property type="project" value="TreeGrafter"/>
</dbReference>
<proteinExistence type="predicted"/>
<dbReference type="GO" id="GO:0010181">
    <property type="term" value="F:FMN binding"/>
    <property type="evidence" value="ECO:0007669"/>
    <property type="project" value="InterPro"/>
</dbReference>
<dbReference type="PANTHER" id="PTHR38030:SF2">
    <property type="entry name" value="PROTOPORPHYRINOGEN IX DEHYDROGENASE [QUINONE]"/>
    <property type="match status" value="1"/>
</dbReference>
<dbReference type="Proteomes" id="UP000290439">
    <property type="component" value="Chromosome"/>
</dbReference>
<evidence type="ECO:0000259" key="1">
    <source>
        <dbReference type="PROSITE" id="PS50902"/>
    </source>
</evidence>
<dbReference type="PROSITE" id="PS50902">
    <property type="entry name" value="FLAVODOXIN_LIKE"/>
    <property type="match status" value="1"/>
</dbReference>
<feature type="domain" description="Flavodoxin-like" evidence="1">
    <location>
        <begin position="4"/>
        <end position="150"/>
    </location>
</feature>
<organism evidence="2 3">
    <name type="scientific">Nocardia cyriacigeorgica</name>
    <dbReference type="NCBI Taxonomy" id="135487"/>
    <lineage>
        <taxon>Bacteria</taxon>
        <taxon>Bacillati</taxon>
        <taxon>Actinomycetota</taxon>
        <taxon>Actinomycetes</taxon>
        <taxon>Mycobacteriales</taxon>
        <taxon>Nocardiaceae</taxon>
        <taxon>Nocardia</taxon>
    </lineage>
</organism>
<evidence type="ECO:0000313" key="3">
    <source>
        <dbReference type="Proteomes" id="UP000290439"/>
    </source>
</evidence>
<dbReference type="Gene3D" id="3.40.50.360">
    <property type="match status" value="1"/>
</dbReference>
<dbReference type="InterPro" id="IPR026816">
    <property type="entry name" value="Flavodoxin_dom"/>
</dbReference>
<dbReference type="RefSeq" id="WP_130917527.1">
    <property type="nucleotide sequence ID" value="NZ_JADLQB010000001.1"/>
</dbReference>
<accession>A0A4U8W221</accession>
<sequence length="156" mass="17273">MKAIIVCASVSHGNTERVAEAMAEVLPARVVGPHQVDASELATYDLVGFGSGVRYLDLYPELRAFVASLPPRQRAKAFVFATSGLPEPPFRRYLHRLTETLEQKGFDVVDTFTCRGFDTWLPLRIVGGIQKGHPDDDDLRAARTFAETLRARVETA</sequence>
<dbReference type="SUPFAM" id="SSF52218">
    <property type="entry name" value="Flavoproteins"/>
    <property type="match status" value="1"/>
</dbReference>
<evidence type="ECO:0000313" key="2">
    <source>
        <dbReference type="EMBL" id="VFA99235.1"/>
    </source>
</evidence>
<dbReference type="GO" id="GO:0070819">
    <property type="term" value="F:menaquinone-dependent protoporphyrinogen oxidase activity"/>
    <property type="evidence" value="ECO:0007669"/>
    <property type="project" value="TreeGrafter"/>
</dbReference>
<dbReference type="EMBL" id="LR215973">
    <property type="protein sequence ID" value="VFA99235.1"/>
    <property type="molecule type" value="Genomic_DNA"/>
</dbReference>
<dbReference type="AlphaFoldDB" id="A0A4U8W221"/>
<name>A0A4U8W221_9NOCA</name>
<dbReference type="InterPro" id="IPR052200">
    <property type="entry name" value="Protoporphyrinogen_IX_DH"/>
</dbReference>
<dbReference type="PANTHER" id="PTHR38030">
    <property type="entry name" value="PROTOPORPHYRINOGEN IX DEHYDROGENASE [MENAQUINONE]"/>
    <property type="match status" value="1"/>
</dbReference>
<reference evidence="2 3" key="1">
    <citation type="submission" date="2019-02" db="EMBL/GenBank/DDBJ databases">
        <authorList>
            <consortium name="Pathogen Informatics"/>
        </authorList>
    </citation>
    <scope>NUCLEOTIDE SEQUENCE [LARGE SCALE GENOMIC DNA]</scope>
    <source>
        <strain evidence="2 3">3012STDY6756504</strain>
    </source>
</reference>
<protein>
    <submittedName>
        <fullName evidence="2">Flavodoxin</fullName>
    </submittedName>
</protein>
<dbReference type="InterPro" id="IPR008254">
    <property type="entry name" value="Flavodoxin/NO_synth"/>
</dbReference>
<dbReference type="InterPro" id="IPR029039">
    <property type="entry name" value="Flavoprotein-like_sf"/>
</dbReference>
<gene>
    <name evidence="2" type="ORF">NCTC10797_03018</name>
</gene>